<evidence type="ECO:0000256" key="2">
    <source>
        <dbReference type="ARBA" id="ARBA00022617"/>
    </source>
</evidence>
<organism evidence="9 10">
    <name type="scientific">Kribbella sancticallisti</name>
    <dbReference type="NCBI Taxonomy" id="460087"/>
    <lineage>
        <taxon>Bacteria</taxon>
        <taxon>Bacillati</taxon>
        <taxon>Actinomycetota</taxon>
        <taxon>Actinomycetes</taxon>
        <taxon>Propionibacteriales</taxon>
        <taxon>Kribbellaceae</taxon>
        <taxon>Kribbella</taxon>
    </lineage>
</organism>
<accession>A0ABP4MWE1</accession>
<evidence type="ECO:0000256" key="1">
    <source>
        <dbReference type="ARBA" id="ARBA00022485"/>
    </source>
</evidence>
<dbReference type="Gene3D" id="3.90.480.10">
    <property type="entry name" value="Sulfite Reductase Hemoprotein,Domain 2"/>
    <property type="match status" value="1"/>
</dbReference>
<dbReference type="SUPFAM" id="SSF55124">
    <property type="entry name" value="Nitrite/Sulfite reductase N-terminal domain-like"/>
    <property type="match status" value="2"/>
</dbReference>
<reference evidence="10" key="1">
    <citation type="journal article" date="2019" name="Int. J. Syst. Evol. Microbiol.">
        <title>The Global Catalogue of Microorganisms (GCM) 10K type strain sequencing project: providing services to taxonomists for standard genome sequencing and annotation.</title>
        <authorList>
            <consortium name="The Broad Institute Genomics Platform"/>
            <consortium name="The Broad Institute Genome Sequencing Center for Infectious Disease"/>
            <person name="Wu L."/>
            <person name="Ma J."/>
        </authorList>
    </citation>
    <scope>NUCLEOTIDE SEQUENCE [LARGE SCALE GENOMIC DNA]</scope>
    <source>
        <strain evidence="10">JCM 14969</strain>
    </source>
</reference>
<keyword evidence="1" id="KW-0004">4Fe-4S</keyword>
<dbReference type="SUPFAM" id="SSF56014">
    <property type="entry name" value="Nitrite and sulphite reductase 4Fe-4S domain-like"/>
    <property type="match status" value="1"/>
</dbReference>
<dbReference type="InterPro" id="IPR036136">
    <property type="entry name" value="Nit/Sulf_reduc_fer-like_dom_sf"/>
</dbReference>
<gene>
    <name evidence="9" type="ORF">GCM10009789_01340</name>
</gene>
<dbReference type="InterPro" id="IPR005117">
    <property type="entry name" value="NiRdtase/SiRdtase_haem-b_fer"/>
</dbReference>
<evidence type="ECO:0000256" key="4">
    <source>
        <dbReference type="ARBA" id="ARBA00023002"/>
    </source>
</evidence>
<dbReference type="Pfam" id="PF03460">
    <property type="entry name" value="NIR_SIR_ferr"/>
    <property type="match status" value="2"/>
</dbReference>
<keyword evidence="2" id="KW-0349">Heme</keyword>
<dbReference type="Proteomes" id="UP001500393">
    <property type="component" value="Unassembled WGS sequence"/>
</dbReference>
<name>A0ABP4MWE1_9ACTN</name>
<evidence type="ECO:0000256" key="6">
    <source>
        <dbReference type="ARBA" id="ARBA00023014"/>
    </source>
</evidence>
<evidence type="ECO:0000259" key="8">
    <source>
        <dbReference type="Pfam" id="PF03460"/>
    </source>
</evidence>
<feature type="domain" description="Nitrite/Sulfite reductase ferredoxin-like" evidence="8">
    <location>
        <begin position="250"/>
        <end position="307"/>
    </location>
</feature>
<evidence type="ECO:0000256" key="5">
    <source>
        <dbReference type="ARBA" id="ARBA00023004"/>
    </source>
</evidence>
<dbReference type="InterPro" id="IPR051329">
    <property type="entry name" value="NIR_SIR_4Fe-4S"/>
</dbReference>
<dbReference type="InterPro" id="IPR045854">
    <property type="entry name" value="NO2/SO3_Rdtase_4Fe4S_sf"/>
</dbReference>
<protein>
    <submittedName>
        <fullName evidence="9">Nitrite/sulfite reductase</fullName>
    </submittedName>
</protein>
<keyword evidence="5" id="KW-0408">Iron</keyword>
<evidence type="ECO:0000256" key="7">
    <source>
        <dbReference type="SAM" id="MobiDB-lite"/>
    </source>
</evidence>
<dbReference type="PANTHER" id="PTHR32439">
    <property type="entry name" value="FERREDOXIN--NITRITE REDUCTASE, CHLOROPLASTIC"/>
    <property type="match status" value="1"/>
</dbReference>
<feature type="domain" description="Nitrite/Sulfite reductase ferredoxin-like" evidence="8">
    <location>
        <begin position="6"/>
        <end position="64"/>
    </location>
</feature>
<feature type="region of interest" description="Disordered" evidence="7">
    <location>
        <begin position="214"/>
        <end position="242"/>
    </location>
</feature>
<dbReference type="Gene3D" id="3.30.413.10">
    <property type="entry name" value="Sulfite Reductase Hemoprotein, domain 1"/>
    <property type="match status" value="2"/>
</dbReference>
<keyword evidence="3" id="KW-0479">Metal-binding</keyword>
<evidence type="ECO:0000256" key="3">
    <source>
        <dbReference type="ARBA" id="ARBA00022723"/>
    </source>
</evidence>
<proteinExistence type="predicted"/>
<sequence length="415" mass="43169">MHEAADGGLARVRLPGGLLSADQLRVLAAASVDLGDGQLELTSRANVQIRALQPGAPVELSDRLYAAGLLPSMSHERVRNILASPLSGLDHHSLYDVLAVAGELDRLLCASPPLAALPGRFLFALDDGRGDLAAVKADVAARMVDGRHAELLLAGVATGLHVVGEQLAAVMVEAGEAFLLERAEQQSEAWRLAELEDGPPRVLSRLGLMAGAAAADRPRPEAAGPPSGLLPTDPRPLTTHEPRPEAGLVEQVDGGVALVVTVPLGVLRAEQAEALGEVADEQQLRVTPWRSVVVPGVVDVAAAVERLKGVGLVLDAGSPWNGVTACAGRPGCGKALADVRGDAWRVVPNWTPGTAAKPREAETAGTAKAGRRVHWAGCGRRCGRPAEGFVDVLATEGGYSVDGERAVPVDEVRVR</sequence>
<dbReference type="EMBL" id="BAAAOS010000001">
    <property type="protein sequence ID" value="GAA1551341.1"/>
    <property type="molecule type" value="Genomic_DNA"/>
</dbReference>
<keyword evidence="6" id="KW-0411">Iron-sulfur</keyword>
<evidence type="ECO:0000313" key="9">
    <source>
        <dbReference type="EMBL" id="GAA1551341.1"/>
    </source>
</evidence>
<keyword evidence="10" id="KW-1185">Reference proteome</keyword>
<keyword evidence="4" id="KW-0560">Oxidoreductase</keyword>
<comment type="caution">
    <text evidence="9">The sequence shown here is derived from an EMBL/GenBank/DDBJ whole genome shotgun (WGS) entry which is preliminary data.</text>
</comment>
<feature type="compositionally biased region" description="Low complexity" evidence="7">
    <location>
        <begin position="214"/>
        <end position="226"/>
    </location>
</feature>
<evidence type="ECO:0000313" key="10">
    <source>
        <dbReference type="Proteomes" id="UP001500393"/>
    </source>
</evidence>
<dbReference type="PANTHER" id="PTHR32439:SF9">
    <property type="entry name" value="BLR3264 PROTEIN"/>
    <property type="match status" value="1"/>
</dbReference>